<dbReference type="AlphaFoldDB" id="A0A0S7YDB5"/>
<evidence type="ECO:0000313" key="2">
    <source>
        <dbReference type="EMBL" id="KPJ72660.1"/>
    </source>
</evidence>
<feature type="domain" description="UspA" evidence="1">
    <location>
        <begin position="51"/>
        <end position="118"/>
    </location>
</feature>
<dbReference type="InterPro" id="IPR006016">
    <property type="entry name" value="UspA"/>
</dbReference>
<reference evidence="2 3" key="1">
    <citation type="journal article" date="2015" name="Microbiome">
        <title>Genomic resolution of linkages in carbon, nitrogen, and sulfur cycling among widespread estuary sediment bacteria.</title>
        <authorList>
            <person name="Baker B.J."/>
            <person name="Lazar C.S."/>
            <person name="Teske A.P."/>
            <person name="Dick G.J."/>
        </authorList>
    </citation>
    <scope>NUCLEOTIDE SEQUENCE [LARGE SCALE GENOMIC DNA]</scope>
    <source>
        <strain evidence="2">DG_78</strain>
    </source>
</reference>
<dbReference type="Gene3D" id="3.40.50.620">
    <property type="entry name" value="HUPs"/>
    <property type="match status" value="1"/>
</dbReference>
<protein>
    <recommendedName>
        <fullName evidence="1">UspA domain-containing protein</fullName>
    </recommendedName>
</protein>
<dbReference type="Proteomes" id="UP000051012">
    <property type="component" value="Unassembled WGS sequence"/>
</dbReference>
<dbReference type="InterPro" id="IPR014729">
    <property type="entry name" value="Rossmann-like_a/b/a_fold"/>
</dbReference>
<name>A0A0S7YDB5_UNCT6</name>
<dbReference type="Pfam" id="PF00582">
    <property type="entry name" value="Usp"/>
    <property type="match status" value="1"/>
</dbReference>
<organism evidence="2 3">
    <name type="scientific">candidate division TA06 bacterium DG_78</name>
    <dbReference type="NCBI Taxonomy" id="1703772"/>
    <lineage>
        <taxon>Bacteria</taxon>
        <taxon>Bacteria division TA06</taxon>
    </lineage>
</organism>
<proteinExistence type="predicted"/>
<comment type="caution">
    <text evidence="2">The sequence shown here is derived from an EMBL/GenBank/DDBJ whole genome shotgun (WGS) entry which is preliminary data.</text>
</comment>
<sequence>MKILVSAAGPKPAKDNVWYVMNLAKKLGAEVIALHISQKEDTARGEETLKIFADAGRDANIKVIKRLKKGDIISNIIETAQEESVNLIIMGATPVKVVAEWISTGVIEKAKVPVIIIPYEFNKTP</sequence>
<accession>A0A0S7YDB5</accession>
<evidence type="ECO:0000313" key="3">
    <source>
        <dbReference type="Proteomes" id="UP000051012"/>
    </source>
</evidence>
<dbReference type="SUPFAM" id="SSF52402">
    <property type="entry name" value="Adenine nucleotide alpha hydrolases-like"/>
    <property type="match status" value="1"/>
</dbReference>
<gene>
    <name evidence="2" type="ORF">AMJ52_05660</name>
</gene>
<evidence type="ECO:0000259" key="1">
    <source>
        <dbReference type="Pfam" id="PF00582"/>
    </source>
</evidence>
<dbReference type="CDD" id="cd00293">
    <property type="entry name" value="USP-like"/>
    <property type="match status" value="1"/>
</dbReference>
<dbReference type="EMBL" id="LJNI01000063">
    <property type="protein sequence ID" value="KPJ72660.1"/>
    <property type="molecule type" value="Genomic_DNA"/>
</dbReference>